<organism evidence="1">
    <name type="scientific">viral metagenome</name>
    <dbReference type="NCBI Taxonomy" id="1070528"/>
    <lineage>
        <taxon>unclassified sequences</taxon>
        <taxon>metagenomes</taxon>
        <taxon>organismal metagenomes</taxon>
    </lineage>
</organism>
<evidence type="ECO:0000313" key="1">
    <source>
        <dbReference type="EMBL" id="QHS94334.1"/>
    </source>
</evidence>
<name>A0A6C0BRS7_9ZZZZ</name>
<dbReference type="AlphaFoldDB" id="A0A6C0BRS7"/>
<reference evidence="1" key="1">
    <citation type="journal article" date="2020" name="Nature">
        <title>Giant virus diversity and host interactions through global metagenomics.</title>
        <authorList>
            <person name="Schulz F."/>
            <person name="Roux S."/>
            <person name="Paez-Espino D."/>
            <person name="Jungbluth S."/>
            <person name="Walsh D.A."/>
            <person name="Denef V.J."/>
            <person name="McMahon K.D."/>
            <person name="Konstantinidis K.T."/>
            <person name="Eloe-Fadrosh E.A."/>
            <person name="Kyrpides N.C."/>
            <person name="Woyke T."/>
        </authorList>
    </citation>
    <scope>NUCLEOTIDE SEQUENCE</scope>
    <source>
        <strain evidence="1">GVMAG-M-3300018416-26</strain>
    </source>
</reference>
<dbReference type="EMBL" id="MN739220">
    <property type="protein sequence ID" value="QHS94334.1"/>
    <property type="molecule type" value="Genomic_DNA"/>
</dbReference>
<sequence>MDTTTTIVVHKINPADEADILETTEVSVADTNEHK</sequence>
<protein>
    <submittedName>
        <fullName evidence="1">Uncharacterized protein</fullName>
    </submittedName>
</protein>
<accession>A0A6C0BRS7</accession>
<proteinExistence type="predicted"/>